<keyword evidence="2" id="KW-0808">Transferase</keyword>
<dbReference type="Pfam" id="PF13439">
    <property type="entry name" value="Glyco_transf_4"/>
    <property type="match status" value="1"/>
</dbReference>
<dbReference type="AlphaFoldDB" id="A0A7K3WWA9"/>
<dbReference type="Pfam" id="PF13692">
    <property type="entry name" value="Glyco_trans_1_4"/>
    <property type="match status" value="1"/>
</dbReference>
<dbReference type="InterPro" id="IPR028098">
    <property type="entry name" value="Glyco_trans_4-like_N"/>
</dbReference>
<reference evidence="2 3" key="1">
    <citation type="submission" date="2020-02" db="EMBL/GenBank/DDBJ databases">
        <title>Out from the shadows clarifying the taxonomy of the family Cryomorphaceae and related taxa by utilizing the GTDB taxonomic framework.</title>
        <authorList>
            <person name="Bowman J.P."/>
        </authorList>
    </citation>
    <scope>NUCLEOTIDE SEQUENCE [LARGE SCALE GENOMIC DNA]</scope>
    <source>
        <strain evidence="2 3">QSSC 1-22</strain>
    </source>
</reference>
<dbReference type="PANTHER" id="PTHR12526">
    <property type="entry name" value="GLYCOSYLTRANSFERASE"/>
    <property type="match status" value="1"/>
</dbReference>
<name>A0A7K3WWA9_9FLAO</name>
<protein>
    <submittedName>
        <fullName evidence="2">Glycosyltransferase</fullName>
    </submittedName>
</protein>
<evidence type="ECO:0000259" key="1">
    <source>
        <dbReference type="Pfam" id="PF13439"/>
    </source>
</evidence>
<evidence type="ECO:0000313" key="2">
    <source>
        <dbReference type="EMBL" id="NEN25331.1"/>
    </source>
</evidence>
<dbReference type="SUPFAM" id="SSF53756">
    <property type="entry name" value="UDP-Glycosyltransferase/glycogen phosphorylase"/>
    <property type="match status" value="1"/>
</dbReference>
<dbReference type="RefSeq" id="WP_163286788.1">
    <property type="nucleotide sequence ID" value="NZ_JAAGVY010000049.1"/>
</dbReference>
<feature type="domain" description="Glycosyltransferase subfamily 4-like N-terminal" evidence="1">
    <location>
        <begin position="24"/>
        <end position="214"/>
    </location>
</feature>
<comment type="caution">
    <text evidence="2">The sequence shown here is derived from an EMBL/GenBank/DDBJ whole genome shotgun (WGS) entry which is preliminary data.</text>
</comment>
<evidence type="ECO:0000313" key="3">
    <source>
        <dbReference type="Proteomes" id="UP000486602"/>
    </source>
</evidence>
<sequence>MRVLQLCHKPPYPETDGGCLAINQMSKALLSQGCELTILSIATPKHPFSAKDFPKGYIKETNFKAVFIDTRLNVVDAFSNLVTQDTYHVSRFFSSDMDQAIDQLLAEKAYDIVLCESIFVAPYLPSIRRLSKAKIVLRSHNLEFSIWHRLAKSHPQGLKKAYLKILTRQLKDYEVKLLSEIDGLVAINSDELKHYRRLGFTGKGVTIPFGIEPELYPPANGQAEQNSVFHLGSMDWKPNEEGIDWFLHEVWPIVHSKNPKLTFYLAGRRMPKWLNLIEIKGVSIVGEVIDAKEFIASKNIMIIPLMSGGGMRVKLIEALALEKPVVSTPLGAKGVAVTHDKTIKLATKPRDFAEAILALAEDSENARRMAQEGRELIVAKYDTRKLAVQLHSFLTKLLA</sequence>
<dbReference type="PANTHER" id="PTHR12526:SF600">
    <property type="entry name" value="GLYCOSYL TRANSFERASE GROUP 1"/>
    <property type="match status" value="1"/>
</dbReference>
<organism evidence="2 3">
    <name type="scientific">Cryomorpha ignava</name>
    <dbReference type="NCBI Taxonomy" id="101383"/>
    <lineage>
        <taxon>Bacteria</taxon>
        <taxon>Pseudomonadati</taxon>
        <taxon>Bacteroidota</taxon>
        <taxon>Flavobacteriia</taxon>
        <taxon>Flavobacteriales</taxon>
        <taxon>Cryomorphaceae</taxon>
        <taxon>Cryomorpha</taxon>
    </lineage>
</organism>
<gene>
    <name evidence="2" type="ORF">G3O08_17680</name>
</gene>
<dbReference type="EMBL" id="JAAGVY010000049">
    <property type="protein sequence ID" value="NEN25331.1"/>
    <property type="molecule type" value="Genomic_DNA"/>
</dbReference>
<dbReference type="GO" id="GO:0016757">
    <property type="term" value="F:glycosyltransferase activity"/>
    <property type="evidence" value="ECO:0007669"/>
    <property type="project" value="TreeGrafter"/>
</dbReference>
<keyword evidence="3" id="KW-1185">Reference proteome</keyword>
<proteinExistence type="predicted"/>
<dbReference type="Proteomes" id="UP000486602">
    <property type="component" value="Unassembled WGS sequence"/>
</dbReference>
<accession>A0A7K3WWA9</accession>
<dbReference type="CDD" id="cd03801">
    <property type="entry name" value="GT4_PimA-like"/>
    <property type="match status" value="1"/>
</dbReference>
<dbReference type="Gene3D" id="3.40.50.2000">
    <property type="entry name" value="Glycogen Phosphorylase B"/>
    <property type="match status" value="2"/>
</dbReference>